<sequence>MQIVSLTSEQRMLREVVREMLDADSGPDAVRRSGGTEHGFDEALWRKAADLGWFGLEVPEESGGAGGTYLETSIVLREIGRCATPGPYLPHSLAVAAMAAAPDSAPAGRWLDTMLSGEAIGAVVLPTVIADGRTRYPVRAVESGPDAVLHLTGCVADVPDLGVADVVVVAADGPDGPCVFAVPAEEASLQPEWNPTHDRTRRLYRLDLDRCAVAEQWRLAAGEEAARLVDSLMWRAATGIALDGVGGAGRVVEMAVEHAKEREQFGRPIGAFQAVKHMCADAFLEAETARVAADAAVMEIAGTGPRRAYWSSVARFRAADAYARAAGAALQIHGGIGMTWEFDLHLWLKRAKLNRAIFGSCDAHRARVARIASGAHELVAAGEGDRRWTSR</sequence>
<dbReference type="GO" id="GO:0003995">
    <property type="term" value="F:acyl-CoA dehydrogenase activity"/>
    <property type="evidence" value="ECO:0007669"/>
    <property type="project" value="TreeGrafter"/>
</dbReference>
<feature type="domain" description="Acyl-CoA dehydrogenase/oxidase C-terminal" evidence="6">
    <location>
        <begin position="238"/>
        <end position="370"/>
    </location>
</feature>
<dbReference type="InterPro" id="IPR013786">
    <property type="entry name" value="AcylCoA_DH/ox_N"/>
</dbReference>
<proteinExistence type="inferred from homology"/>
<keyword evidence="5" id="KW-0560">Oxidoreductase</keyword>
<dbReference type="Gene3D" id="2.40.110.10">
    <property type="entry name" value="Butyryl-CoA Dehydrogenase, subunit A, domain 2"/>
    <property type="match status" value="1"/>
</dbReference>
<comment type="similarity">
    <text evidence="2">Belongs to the acyl-CoA dehydrogenase family.</text>
</comment>
<evidence type="ECO:0000256" key="1">
    <source>
        <dbReference type="ARBA" id="ARBA00001974"/>
    </source>
</evidence>
<protein>
    <submittedName>
        <fullName evidence="8">Acyl-CoA dehydrogenase family protein</fullName>
    </submittedName>
    <submittedName>
        <fullName evidence="9">Alkylation response protein AidB-like acyl-CoA dehydrogenase</fullName>
    </submittedName>
</protein>
<evidence type="ECO:0000259" key="6">
    <source>
        <dbReference type="Pfam" id="PF00441"/>
    </source>
</evidence>
<dbReference type="AlphaFoldDB" id="A0A7W7MYE2"/>
<comment type="caution">
    <text evidence="9">The sequence shown here is derived from an EMBL/GenBank/DDBJ whole genome shotgun (WGS) entry which is preliminary data.</text>
</comment>
<keyword evidence="3" id="KW-0285">Flavoprotein</keyword>
<dbReference type="SUPFAM" id="SSF47203">
    <property type="entry name" value="Acyl-CoA dehydrogenase C-terminal domain-like"/>
    <property type="match status" value="1"/>
</dbReference>
<evidence type="ECO:0000313" key="8">
    <source>
        <dbReference type="EMBL" id="GAA0565526.1"/>
    </source>
</evidence>
<dbReference type="PANTHER" id="PTHR43884">
    <property type="entry name" value="ACYL-COA DEHYDROGENASE"/>
    <property type="match status" value="1"/>
</dbReference>
<dbReference type="InterPro" id="IPR009075">
    <property type="entry name" value="AcylCo_DH/oxidase_C"/>
</dbReference>
<dbReference type="RefSeq" id="WP_184883565.1">
    <property type="nucleotide sequence ID" value="NZ_BAAAHD010000025.1"/>
</dbReference>
<reference evidence="11" key="2">
    <citation type="journal article" date="2019" name="Int. J. Syst. Evol. Microbiol.">
        <title>The Global Catalogue of Microorganisms (GCM) 10K type strain sequencing project: providing services to taxonomists for standard genome sequencing and annotation.</title>
        <authorList>
            <consortium name="The Broad Institute Genomics Platform"/>
            <consortium name="The Broad Institute Genome Sequencing Center for Infectious Disease"/>
            <person name="Wu L."/>
            <person name="Ma J."/>
        </authorList>
    </citation>
    <scope>NUCLEOTIDE SEQUENCE [LARGE SCALE GENOMIC DNA]</scope>
    <source>
        <strain evidence="11">JCM 10667</strain>
    </source>
</reference>
<dbReference type="Proteomes" id="UP000549343">
    <property type="component" value="Unassembled WGS sequence"/>
</dbReference>
<organism evidence="9 10">
    <name type="scientific">Actinomadura livida</name>
    <dbReference type="NCBI Taxonomy" id="79909"/>
    <lineage>
        <taxon>Bacteria</taxon>
        <taxon>Bacillati</taxon>
        <taxon>Actinomycetota</taxon>
        <taxon>Actinomycetes</taxon>
        <taxon>Streptosporangiales</taxon>
        <taxon>Thermomonosporaceae</taxon>
        <taxon>Actinomadura</taxon>
    </lineage>
</organism>
<dbReference type="Proteomes" id="UP001501427">
    <property type="component" value="Unassembled WGS sequence"/>
</dbReference>
<name>A0A7W7MYE2_9ACTN</name>
<dbReference type="Pfam" id="PF02771">
    <property type="entry name" value="Acyl-CoA_dh_N"/>
    <property type="match status" value="1"/>
</dbReference>
<evidence type="ECO:0000256" key="4">
    <source>
        <dbReference type="ARBA" id="ARBA00022827"/>
    </source>
</evidence>
<comment type="cofactor">
    <cofactor evidence="1">
        <name>FAD</name>
        <dbReference type="ChEBI" id="CHEBI:57692"/>
    </cofactor>
</comment>
<keyword evidence="4" id="KW-0274">FAD</keyword>
<dbReference type="EMBL" id="BAAAHD010000025">
    <property type="protein sequence ID" value="GAA0565526.1"/>
    <property type="molecule type" value="Genomic_DNA"/>
</dbReference>
<keyword evidence="11" id="KW-1185">Reference proteome</keyword>
<evidence type="ECO:0000256" key="5">
    <source>
        <dbReference type="ARBA" id="ARBA00023002"/>
    </source>
</evidence>
<feature type="domain" description="Acyl-CoA dehydrogenase/oxidase N-terminal" evidence="7">
    <location>
        <begin position="7"/>
        <end position="118"/>
    </location>
</feature>
<dbReference type="EMBL" id="JACHMV010000001">
    <property type="protein sequence ID" value="MBB4774725.1"/>
    <property type="molecule type" value="Genomic_DNA"/>
</dbReference>
<dbReference type="InterPro" id="IPR036250">
    <property type="entry name" value="AcylCo_DH-like_C"/>
</dbReference>
<gene>
    <name evidence="9" type="ORF">F4557_003143</name>
    <name evidence="8" type="ORF">GCM10009546_29700</name>
</gene>
<reference evidence="8" key="1">
    <citation type="journal article" date="2014" name="Int. J. Syst. Evol. Microbiol.">
        <title>Complete genome of a new Firmicutes species belonging to the dominant human colonic microbiota ('Ruminococcus bicirculans') reveals two chromosomes and a selective capacity to utilize plant glucans.</title>
        <authorList>
            <consortium name="NISC Comparative Sequencing Program"/>
            <person name="Wegmann U."/>
            <person name="Louis P."/>
            <person name="Goesmann A."/>
            <person name="Henrissat B."/>
            <person name="Duncan S.H."/>
            <person name="Flint H.J."/>
        </authorList>
    </citation>
    <scope>NUCLEOTIDE SEQUENCE</scope>
    <source>
        <strain evidence="8">JCM 10667</strain>
    </source>
</reference>
<dbReference type="InterPro" id="IPR037069">
    <property type="entry name" value="AcylCoA_DH/ox_N_sf"/>
</dbReference>
<dbReference type="Pfam" id="PF00441">
    <property type="entry name" value="Acyl-CoA_dh_1"/>
    <property type="match status" value="1"/>
</dbReference>
<dbReference type="InterPro" id="IPR009100">
    <property type="entry name" value="AcylCoA_DH/oxidase_NM_dom_sf"/>
</dbReference>
<dbReference type="PANTHER" id="PTHR43884:SF20">
    <property type="entry name" value="ACYL-COA DEHYDROGENASE FADE28"/>
    <property type="match status" value="1"/>
</dbReference>
<dbReference type="Gene3D" id="1.20.140.10">
    <property type="entry name" value="Butyryl-CoA Dehydrogenase, subunit A, domain 3"/>
    <property type="match status" value="1"/>
</dbReference>
<evidence type="ECO:0000313" key="9">
    <source>
        <dbReference type="EMBL" id="MBB4774725.1"/>
    </source>
</evidence>
<evidence type="ECO:0000313" key="11">
    <source>
        <dbReference type="Proteomes" id="UP001501427"/>
    </source>
</evidence>
<evidence type="ECO:0000256" key="2">
    <source>
        <dbReference type="ARBA" id="ARBA00009347"/>
    </source>
</evidence>
<evidence type="ECO:0000259" key="7">
    <source>
        <dbReference type="Pfam" id="PF02771"/>
    </source>
</evidence>
<dbReference type="SUPFAM" id="SSF56645">
    <property type="entry name" value="Acyl-CoA dehydrogenase NM domain-like"/>
    <property type="match status" value="1"/>
</dbReference>
<evidence type="ECO:0000313" key="10">
    <source>
        <dbReference type="Proteomes" id="UP000549343"/>
    </source>
</evidence>
<dbReference type="Gene3D" id="1.10.540.10">
    <property type="entry name" value="Acyl-CoA dehydrogenase/oxidase, N-terminal domain"/>
    <property type="match status" value="1"/>
</dbReference>
<dbReference type="InterPro" id="IPR046373">
    <property type="entry name" value="Acyl-CoA_Oxase/DH_mid-dom_sf"/>
</dbReference>
<reference evidence="9 10" key="3">
    <citation type="submission" date="2020-08" db="EMBL/GenBank/DDBJ databases">
        <title>Sequencing the genomes of 1000 actinobacteria strains.</title>
        <authorList>
            <person name="Klenk H.-P."/>
        </authorList>
    </citation>
    <scope>NUCLEOTIDE SEQUENCE [LARGE SCALE GENOMIC DNA]</scope>
    <source>
        <strain evidence="9 10">DSM 44772</strain>
    </source>
</reference>
<accession>A0A7W7MYE2</accession>
<reference evidence="8" key="4">
    <citation type="submission" date="2023-12" db="EMBL/GenBank/DDBJ databases">
        <authorList>
            <person name="Sun Q."/>
            <person name="Inoue M."/>
        </authorList>
    </citation>
    <scope>NUCLEOTIDE SEQUENCE</scope>
    <source>
        <strain evidence="8">JCM 10667</strain>
    </source>
</reference>
<evidence type="ECO:0000256" key="3">
    <source>
        <dbReference type="ARBA" id="ARBA00022630"/>
    </source>
</evidence>
<dbReference type="GO" id="GO:0050660">
    <property type="term" value="F:flavin adenine dinucleotide binding"/>
    <property type="evidence" value="ECO:0007669"/>
    <property type="project" value="InterPro"/>
</dbReference>